<keyword evidence="2" id="KW-0732">Signal</keyword>
<organism evidence="3 4">
    <name type="scientific">Frankia nepalensis</name>
    <dbReference type="NCBI Taxonomy" id="1836974"/>
    <lineage>
        <taxon>Bacteria</taxon>
        <taxon>Bacillati</taxon>
        <taxon>Actinomycetota</taxon>
        <taxon>Actinomycetes</taxon>
        <taxon>Frankiales</taxon>
        <taxon>Frankiaceae</taxon>
        <taxon>Frankia</taxon>
    </lineage>
</organism>
<protein>
    <recommendedName>
        <fullName evidence="5">Lipoprotein</fullName>
    </recommendedName>
</protein>
<dbReference type="PROSITE" id="PS51257">
    <property type="entry name" value="PROKAR_LIPOPROTEIN"/>
    <property type="match status" value="1"/>
</dbReference>
<gene>
    <name evidence="3" type="ORF">I7412_13395</name>
</gene>
<evidence type="ECO:0000313" key="3">
    <source>
        <dbReference type="EMBL" id="MBL7628123.1"/>
    </source>
</evidence>
<feature type="compositionally biased region" description="Polar residues" evidence="1">
    <location>
        <begin position="234"/>
        <end position="247"/>
    </location>
</feature>
<keyword evidence="4" id="KW-1185">Reference proteome</keyword>
<evidence type="ECO:0008006" key="5">
    <source>
        <dbReference type="Google" id="ProtNLM"/>
    </source>
</evidence>
<evidence type="ECO:0000313" key="4">
    <source>
        <dbReference type="Proteomes" id="UP000604475"/>
    </source>
</evidence>
<sequence>MIGNRGQRLSLAALVTSLALFTTACTGGGSAAPSAPSQISGLAPAAVVAKSVEAFGGASSFHVLFSGMSADLVPSGYDSNVSGPAAAGNFEFAGVAVRVVRTGAVYFEAPDAAALQLFGLTTHLNGTWFKGSATRFLATNVADSLSLAFWHQLLDAAGRVSGWSFRRTAPDVVVLAASSTRGAEYELTVANSGKPYPLRLRMSAGENETRDYRFSEFDHQVRPSAPAEPIDVDTFSSATPRASVTPR</sequence>
<evidence type="ECO:0000256" key="2">
    <source>
        <dbReference type="SAM" id="SignalP"/>
    </source>
</evidence>
<comment type="caution">
    <text evidence="3">The sequence shown here is derived from an EMBL/GenBank/DDBJ whole genome shotgun (WGS) entry which is preliminary data.</text>
</comment>
<name>A0A937UNI3_9ACTN</name>
<reference evidence="3" key="1">
    <citation type="submission" date="2020-12" db="EMBL/GenBank/DDBJ databases">
        <title>Genomic characterization of non-nitrogen-fixing Frankia strains.</title>
        <authorList>
            <person name="Carlos-Shanley C."/>
            <person name="Guerra T."/>
            <person name="Hahn D."/>
        </authorList>
    </citation>
    <scope>NUCLEOTIDE SEQUENCE</scope>
    <source>
        <strain evidence="3">CN6</strain>
    </source>
</reference>
<feature type="region of interest" description="Disordered" evidence="1">
    <location>
        <begin position="216"/>
        <end position="247"/>
    </location>
</feature>
<feature type="chain" id="PRO_5039520986" description="Lipoprotein" evidence="2">
    <location>
        <begin position="25"/>
        <end position="247"/>
    </location>
</feature>
<proteinExistence type="predicted"/>
<dbReference type="RefSeq" id="WP_203006437.1">
    <property type="nucleotide sequence ID" value="NZ_JADWYU010000249.1"/>
</dbReference>
<dbReference type="AlphaFoldDB" id="A0A937UNI3"/>
<evidence type="ECO:0000256" key="1">
    <source>
        <dbReference type="SAM" id="MobiDB-lite"/>
    </source>
</evidence>
<feature type="signal peptide" evidence="2">
    <location>
        <begin position="1"/>
        <end position="24"/>
    </location>
</feature>
<dbReference type="EMBL" id="JAEACQ010000172">
    <property type="protein sequence ID" value="MBL7628123.1"/>
    <property type="molecule type" value="Genomic_DNA"/>
</dbReference>
<accession>A0A937UNI3</accession>
<dbReference type="Proteomes" id="UP000604475">
    <property type="component" value="Unassembled WGS sequence"/>
</dbReference>